<reference evidence="2 3" key="1">
    <citation type="submission" date="2019-02" db="EMBL/GenBank/DDBJ databases">
        <title>Deep-cultivation of Planctomycetes and their phenomic and genomic characterization uncovers novel biology.</title>
        <authorList>
            <person name="Wiegand S."/>
            <person name="Jogler M."/>
            <person name="Boedeker C."/>
            <person name="Pinto D."/>
            <person name="Vollmers J."/>
            <person name="Rivas-Marin E."/>
            <person name="Kohn T."/>
            <person name="Peeters S.H."/>
            <person name="Heuer A."/>
            <person name="Rast P."/>
            <person name="Oberbeckmann S."/>
            <person name="Bunk B."/>
            <person name="Jeske O."/>
            <person name="Meyerdierks A."/>
            <person name="Storesund J.E."/>
            <person name="Kallscheuer N."/>
            <person name="Luecker S."/>
            <person name="Lage O.M."/>
            <person name="Pohl T."/>
            <person name="Merkel B.J."/>
            <person name="Hornburger P."/>
            <person name="Mueller R.-W."/>
            <person name="Bruemmer F."/>
            <person name="Labrenz M."/>
            <person name="Spormann A.M."/>
            <person name="Op den Camp H."/>
            <person name="Overmann J."/>
            <person name="Amann R."/>
            <person name="Jetten M.S.M."/>
            <person name="Mascher T."/>
            <person name="Medema M.H."/>
            <person name="Devos D.P."/>
            <person name="Kaster A.-K."/>
            <person name="Ovreas L."/>
            <person name="Rohde M."/>
            <person name="Galperin M.Y."/>
            <person name="Jogler C."/>
        </authorList>
    </citation>
    <scope>NUCLEOTIDE SEQUENCE [LARGE SCALE GENOMIC DNA]</scope>
    <source>
        <strain evidence="2 3">Pan44</strain>
    </source>
</reference>
<dbReference type="KEGG" id="ccos:Pan44_23310"/>
<sequence length="263" mass="28660">MSLRLVESRTHVVAVEKGRVTGTIGVLAQPGRVGLVFPPELDRASPAVPGALIDAAIRRLEQAGAAFAQLTLPLEDSPQAELFLQHGFSLLTDAAVLQRSLNSPLPPSARSLQSIRCDPVDDADTLGDLIRRINQGTLDCPELDVLRTPADLLAAHRAHSMNGRARWWRFEDDGNDVGIVLGTTAEDDDAWEILFFGVVPEQRGHGFGRILLTRFLENATGETGLVRAGMDVRNAFVESVYEDRGFVETGRFRVWVHPLAAPA</sequence>
<dbReference type="PROSITE" id="PS51186">
    <property type="entry name" value="GNAT"/>
    <property type="match status" value="1"/>
</dbReference>
<name>A0A517SDU8_9PLAN</name>
<dbReference type="GO" id="GO:0016747">
    <property type="term" value="F:acyltransferase activity, transferring groups other than amino-acyl groups"/>
    <property type="evidence" value="ECO:0007669"/>
    <property type="project" value="InterPro"/>
</dbReference>
<proteinExistence type="predicted"/>
<dbReference type="InterPro" id="IPR016181">
    <property type="entry name" value="Acyl_CoA_acyltransferase"/>
</dbReference>
<keyword evidence="2" id="KW-0808">Transferase</keyword>
<dbReference type="SUPFAM" id="SSF55729">
    <property type="entry name" value="Acyl-CoA N-acyltransferases (Nat)"/>
    <property type="match status" value="1"/>
</dbReference>
<accession>A0A517SDU8</accession>
<dbReference type="OrthoDB" id="214696at2"/>
<dbReference type="InterPro" id="IPR000182">
    <property type="entry name" value="GNAT_dom"/>
</dbReference>
<dbReference type="Proteomes" id="UP000315700">
    <property type="component" value="Chromosome"/>
</dbReference>
<organism evidence="2 3">
    <name type="scientific">Caulifigura coniformis</name>
    <dbReference type="NCBI Taxonomy" id="2527983"/>
    <lineage>
        <taxon>Bacteria</taxon>
        <taxon>Pseudomonadati</taxon>
        <taxon>Planctomycetota</taxon>
        <taxon>Planctomycetia</taxon>
        <taxon>Planctomycetales</taxon>
        <taxon>Planctomycetaceae</taxon>
        <taxon>Caulifigura</taxon>
    </lineage>
</organism>
<dbReference type="Gene3D" id="3.40.630.30">
    <property type="match status" value="1"/>
</dbReference>
<evidence type="ECO:0000313" key="2">
    <source>
        <dbReference type="EMBL" id="QDT54302.1"/>
    </source>
</evidence>
<gene>
    <name evidence="2" type="ORF">Pan44_23310</name>
</gene>
<dbReference type="AlphaFoldDB" id="A0A517SDU8"/>
<evidence type="ECO:0000313" key="3">
    <source>
        <dbReference type="Proteomes" id="UP000315700"/>
    </source>
</evidence>
<protein>
    <submittedName>
        <fullName evidence="2">Acetyltransferase (GNAT) family protein</fullName>
    </submittedName>
</protein>
<dbReference type="RefSeq" id="WP_145030174.1">
    <property type="nucleotide sequence ID" value="NZ_CP036271.1"/>
</dbReference>
<evidence type="ECO:0000259" key="1">
    <source>
        <dbReference type="PROSITE" id="PS51186"/>
    </source>
</evidence>
<dbReference type="Pfam" id="PF13508">
    <property type="entry name" value="Acetyltransf_7"/>
    <property type="match status" value="1"/>
</dbReference>
<feature type="domain" description="N-acetyltransferase" evidence="1">
    <location>
        <begin position="113"/>
        <end position="263"/>
    </location>
</feature>
<dbReference type="EMBL" id="CP036271">
    <property type="protein sequence ID" value="QDT54302.1"/>
    <property type="molecule type" value="Genomic_DNA"/>
</dbReference>
<dbReference type="CDD" id="cd04301">
    <property type="entry name" value="NAT_SF"/>
    <property type="match status" value="1"/>
</dbReference>
<dbReference type="InParanoid" id="A0A517SDU8"/>
<keyword evidence="3" id="KW-1185">Reference proteome</keyword>